<organism evidence="3 4">
    <name type="scientific">Microthyrium microscopicum</name>
    <dbReference type="NCBI Taxonomy" id="703497"/>
    <lineage>
        <taxon>Eukaryota</taxon>
        <taxon>Fungi</taxon>
        <taxon>Dikarya</taxon>
        <taxon>Ascomycota</taxon>
        <taxon>Pezizomycotina</taxon>
        <taxon>Dothideomycetes</taxon>
        <taxon>Dothideomycetes incertae sedis</taxon>
        <taxon>Microthyriales</taxon>
        <taxon>Microthyriaceae</taxon>
        <taxon>Microthyrium</taxon>
    </lineage>
</organism>
<dbReference type="SUPFAM" id="SSF56219">
    <property type="entry name" value="DNase I-like"/>
    <property type="match status" value="1"/>
</dbReference>
<reference evidence="3" key="1">
    <citation type="journal article" date="2020" name="Stud. Mycol.">
        <title>101 Dothideomycetes genomes: a test case for predicting lifestyles and emergence of pathogens.</title>
        <authorList>
            <person name="Haridas S."/>
            <person name="Albert R."/>
            <person name="Binder M."/>
            <person name="Bloem J."/>
            <person name="Labutti K."/>
            <person name="Salamov A."/>
            <person name="Andreopoulos B."/>
            <person name="Baker S."/>
            <person name="Barry K."/>
            <person name="Bills G."/>
            <person name="Bluhm B."/>
            <person name="Cannon C."/>
            <person name="Castanera R."/>
            <person name="Culley D."/>
            <person name="Daum C."/>
            <person name="Ezra D."/>
            <person name="Gonzalez J."/>
            <person name="Henrissat B."/>
            <person name="Kuo A."/>
            <person name="Liang C."/>
            <person name="Lipzen A."/>
            <person name="Lutzoni F."/>
            <person name="Magnuson J."/>
            <person name="Mondo S."/>
            <person name="Nolan M."/>
            <person name="Ohm R."/>
            <person name="Pangilinan J."/>
            <person name="Park H.-J."/>
            <person name="Ramirez L."/>
            <person name="Alfaro M."/>
            <person name="Sun H."/>
            <person name="Tritt A."/>
            <person name="Yoshinaga Y."/>
            <person name="Zwiers L.-H."/>
            <person name="Turgeon B."/>
            <person name="Goodwin S."/>
            <person name="Spatafora J."/>
            <person name="Crous P."/>
            <person name="Grigoriev I."/>
        </authorList>
    </citation>
    <scope>NUCLEOTIDE SEQUENCE</scope>
    <source>
        <strain evidence="3">CBS 115976</strain>
    </source>
</reference>
<evidence type="ECO:0000256" key="1">
    <source>
        <dbReference type="SAM" id="SignalP"/>
    </source>
</evidence>
<dbReference type="GO" id="GO:0000175">
    <property type="term" value="F:3'-5'-RNA exonuclease activity"/>
    <property type="evidence" value="ECO:0007669"/>
    <property type="project" value="TreeGrafter"/>
</dbReference>
<gene>
    <name evidence="3" type="ORF">BT63DRAFT_423332</name>
</gene>
<dbReference type="Pfam" id="PF03372">
    <property type="entry name" value="Exo_endo_phos"/>
    <property type="match status" value="1"/>
</dbReference>
<dbReference type="InterPro" id="IPR005135">
    <property type="entry name" value="Endo/exonuclease/phosphatase"/>
</dbReference>
<feature type="chain" id="PRO_5025328258" description="Endonuclease/exonuclease/phosphatase domain-containing protein" evidence="1">
    <location>
        <begin position="18"/>
        <end position="319"/>
    </location>
</feature>
<dbReference type="OrthoDB" id="276515at2759"/>
<proteinExistence type="predicted"/>
<evidence type="ECO:0000259" key="2">
    <source>
        <dbReference type="Pfam" id="PF03372"/>
    </source>
</evidence>
<dbReference type="Proteomes" id="UP000799302">
    <property type="component" value="Unassembled WGS sequence"/>
</dbReference>
<dbReference type="CDD" id="cd09083">
    <property type="entry name" value="EEP-1"/>
    <property type="match status" value="1"/>
</dbReference>
<dbReference type="Gene3D" id="3.60.10.10">
    <property type="entry name" value="Endonuclease/exonuclease/phosphatase"/>
    <property type="match status" value="1"/>
</dbReference>
<dbReference type="PANTHER" id="PTHR12121">
    <property type="entry name" value="CARBON CATABOLITE REPRESSOR PROTEIN 4"/>
    <property type="match status" value="1"/>
</dbReference>
<sequence length="319" mass="36432">MKLQTALLLANLQPLQAAMFALPLRILTHNIRYATTSPFKGEELWQPLRAPRLINELRFNLRPSPNGFICLQEVLHDQLMDILTGLNGNETDSALFTPPHHYQEPLGSSQVPEWAYIGVGRDDGKTAGEYAPILYRPSIWKLLEFKTIWLSETPDVPSKGWDAASFRILTIGVFEHIATGQQVTAMNTHYDDQGSIARYQSSLLILREVTRWKYQYPSSPIFLAGDFNSERWDEPIEVIDRNRIVLKFAGAPWGQEYGDNNTFTGFGFDEPKKIDWIFLSYQSWEVDTYAVLPNVFEDGVYLSDHRAIVTDVHINGLVR</sequence>
<protein>
    <recommendedName>
        <fullName evidence="2">Endonuclease/exonuclease/phosphatase domain-containing protein</fullName>
    </recommendedName>
</protein>
<dbReference type="PANTHER" id="PTHR12121:SF36">
    <property type="entry name" value="ENDONUCLEASE_EXONUCLEASE_PHOSPHATASE DOMAIN-CONTAINING PROTEIN"/>
    <property type="match status" value="1"/>
</dbReference>
<dbReference type="EMBL" id="MU004233">
    <property type="protein sequence ID" value="KAF2671078.1"/>
    <property type="molecule type" value="Genomic_DNA"/>
</dbReference>
<evidence type="ECO:0000313" key="3">
    <source>
        <dbReference type="EMBL" id="KAF2671078.1"/>
    </source>
</evidence>
<feature type="signal peptide" evidence="1">
    <location>
        <begin position="1"/>
        <end position="17"/>
    </location>
</feature>
<keyword evidence="4" id="KW-1185">Reference proteome</keyword>
<keyword evidence="1" id="KW-0732">Signal</keyword>
<name>A0A6A6UJ38_9PEZI</name>
<dbReference type="InterPro" id="IPR036691">
    <property type="entry name" value="Endo/exonu/phosph_ase_sf"/>
</dbReference>
<dbReference type="InterPro" id="IPR050410">
    <property type="entry name" value="CCR4/nocturin_mRNA_transcr"/>
</dbReference>
<feature type="domain" description="Endonuclease/exonuclease/phosphatase" evidence="2">
    <location>
        <begin position="67"/>
        <end position="305"/>
    </location>
</feature>
<accession>A0A6A6UJ38</accession>
<evidence type="ECO:0000313" key="4">
    <source>
        <dbReference type="Proteomes" id="UP000799302"/>
    </source>
</evidence>
<dbReference type="AlphaFoldDB" id="A0A6A6UJ38"/>